<organism evidence="1 2">
    <name type="scientific">Anaerococcus martiniensis</name>
    <dbReference type="NCBI Taxonomy" id="3115615"/>
    <lineage>
        <taxon>Bacteria</taxon>
        <taxon>Bacillati</taxon>
        <taxon>Bacillota</taxon>
        <taxon>Tissierellia</taxon>
        <taxon>Tissierellales</taxon>
        <taxon>Peptoniphilaceae</taxon>
        <taxon>Anaerococcus</taxon>
    </lineage>
</organism>
<dbReference type="Proteomes" id="UP001637996">
    <property type="component" value="Unassembled WGS sequence"/>
</dbReference>
<protein>
    <submittedName>
        <fullName evidence="1">Uncharacterized protein</fullName>
    </submittedName>
</protein>
<keyword evidence="2" id="KW-1185">Reference proteome</keyword>
<dbReference type="EMBL" id="JBGMEI010000003">
    <property type="protein sequence ID" value="MFO3665239.1"/>
    <property type="molecule type" value="Genomic_DNA"/>
</dbReference>
<sequence length="91" mass="10486">MLSIFIFLPTKAFAGDFHQIDLNVDIDKNGIGNVKEEWKINENDNDFTERYKKFENLKGIMVENFYISIEGEDLVVVAAVNKLNFENQLGI</sequence>
<dbReference type="RefSeq" id="WP_410030948.1">
    <property type="nucleotide sequence ID" value="NZ_JBGMEI010000003.1"/>
</dbReference>
<gene>
    <name evidence="1" type="ORF">ACCQ41_03095</name>
</gene>
<proteinExistence type="predicted"/>
<reference evidence="1 2" key="1">
    <citation type="journal article" date="2025" name="Anaerobe">
        <title>Description of Anaerococcus kampingiae sp. nov., Anaerococcus groningensis sp. nov., Anaerococcus martiniensis sp. nov., and Anaerococcus cruorum sp. nov., isolated from human clinical specimens.</title>
        <authorList>
            <person name="Boiten K.E."/>
            <person name="Meijer J."/>
            <person name="van Wezel E.M."/>
            <person name="Veloo A.C.M."/>
        </authorList>
    </citation>
    <scope>NUCLEOTIDE SEQUENCE [LARGE SCALE GENOMIC DNA]</scope>
    <source>
        <strain evidence="1 2">ENR0831</strain>
    </source>
</reference>
<name>A0ABW9M8H2_9FIRM</name>
<accession>A0ABW9M8H2</accession>
<evidence type="ECO:0000313" key="1">
    <source>
        <dbReference type="EMBL" id="MFO3665239.1"/>
    </source>
</evidence>
<comment type="caution">
    <text evidence="1">The sequence shown here is derived from an EMBL/GenBank/DDBJ whole genome shotgun (WGS) entry which is preliminary data.</text>
</comment>
<evidence type="ECO:0000313" key="2">
    <source>
        <dbReference type="Proteomes" id="UP001637996"/>
    </source>
</evidence>